<dbReference type="InterPro" id="IPR001647">
    <property type="entry name" value="HTH_TetR"/>
</dbReference>
<dbReference type="InterPro" id="IPR036271">
    <property type="entry name" value="Tet_transcr_reg_TetR-rel_C_sf"/>
</dbReference>
<dbReference type="Pfam" id="PF00440">
    <property type="entry name" value="TetR_N"/>
    <property type="match status" value="1"/>
</dbReference>
<dbReference type="OMA" id="EMEVWFA"/>
<feature type="DNA-binding region" description="H-T-H motif" evidence="5">
    <location>
        <begin position="31"/>
        <end position="50"/>
    </location>
</feature>
<dbReference type="RefSeq" id="WP_011198268.1">
    <property type="nucleotide sequence ID" value="NZ_BEXU01000021.1"/>
</dbReference>
<reference evidence="6 7" key="1">
    <citation type="submission" date="2019-06" db="EMBL/GenBank/DDBJ databases">
        <title>Genome sequence analysis of &gt;100 Bacillus licheniformis strains suggests intrinsic resistance to this species.</title>
        <authorList>
            <person name="Wels M."/>
            <person name="Siezen R.J."/>
            <person name="Johansen E."/>
            <person name="Stuer-Lauridsen B."/>
            <person name="Bjerre K."/>
            <person name="Nielsen B.K.K."/>
        </authorList>
    </citation>
    <scope>NUCLEOTIDE SEQUENCE [LARGE SCALE GENOMIC DNA]</scope>
    <source>
        <strain evidence="6 7">BAC-16736</strain>
    </source>
</reference>
<dbReference type="Pfam" id="PF13977">
    <property type="entry name" value="TetR_C_6"/>
    <property type="match status" value="1"/>
</dbReference>
<proteinExistence type="predicted"/>
<accession>A0A415J795</accession>
<dbReference type="PROSITE" id="PS50977">
    <property type="entry name" value="HTH_TETR_2"/>
    <property type="match status" value="1"/>
</dbReference>
<dbReference type="InterPro" id="IPR009057">
    <property type="entry name" value="Homeodomain-like_sf"/>
</dbReference>
<evidence type="ECO:0000256" key="5">
    <source>
        <dbReference type="PROSITE-ProRule" id="PRU00335"/>
    </source>
</evidence>
<evidence type="ECO:0000313" key="6">
    <source>
        <dbReference type="EMBL" id="TWL31671.1"/>
    </source>
</evidence>
<dbReference type="AlphaFoldDB" id="A0A415J795"/>
<dbReference type="InterPro" id="IPR039538">
    <property type="entry name" value="BetI_C"/>
</dbReference>
<dbReference type="SUPFAM" id="SSF48498">
    <property type="entry name" value="Tetracyclin repressor-like, C-terminal domain"/>
    <property type="match status" value="1"/>
</dbReference>
<evidence type="ECO:0000256" key="2">
    <source>
        <dbReference type="ARBA" id="ARBA00023015"/>
    </source>
</evidence>
<evidence type="ECO:0000256" key="1">
    <source>
        <dbReference type="ARBA" id="ARBA00022491"/>
    </source>
</evidence>
<keyword evidence="4" id="KW-0804">Transcription</keyword>
<dbReference type="Proteomes" id="UP000435910">
    <property type="component" value="Unassembled WGS sequence"/>
</dbReference>
<keyword evidence="3 5" id="KW-0238">DNA-binding</keyword>
<sequence>MPKIVDHEKQKEKIAEAVWNVIHRDGLEQCTVRNVAKEAGLSAGSMRHYFPHQSELFIYSMRLVANRVKTRIENMTFNGTPAENVKQLLFQLMPLDEERKLEMEAWYAFTAKSLSDPELKPLRKEMNEGIYSACKSAVEILVKTEKKTGIDVLKETEHLYALVDGLALHLIMAPERLTAERIDTVLAGYLRSLE</sequence>
<dbReference type="GeneID" id="92859989"/>
<keyword evidence="2" id="KW-0805">Transcription regulation</keyword>
<evidence type="ECO:0000256" key="3">
    <source>
        <dbReference type="ARBA" id="ARBA00023125"/>
    </source>
</evidence>
<organism evidence="6 7">
    <name type="scientific">Bacillus licheniformis</name>
    <dbReference type="NCBI Taxonomy" id="1402"/>
    <lineage>
        <taxon>Bacteria</taxon>
        <taxon>Bacillati</taxon>
        <taxon>Bacillota</taxon>
        <taxon>Bacilli</taxon>
        <taxon>Bacillales</taxon>
        <taxon>Bacillaceae</taxon>
        <taxon>Bacillus</taxon>
    </lineage>
</organism>
<dbReference type="EMBL" id="NILC01000010">
    <property type="protein sequence ID" value="TWL31671.1"/>
    <property type="molecule type" value="Genomic_DNA"/>
</dbReference>
<protein>
    <submittedName>
        <fullName evidence="6">HTH-type transcriptional regulator BetI</fullName>
    </submittedName>
</protein>
<evidence type="ECO:0000313" key="7">
    <source>
        <dbReference type="Proteomes" id="UP000435910"/>
    </source>
</evidence>
<gene>
    <name evidence="6" type="ORF">CHCC16736_0839</name>
</gene>
<evidence type="ECO:0000256" key="4">
    <source>
        <dbReference type="ARBA" id="ARBA00023163"/>
    </source>
</evidence>
<dbReference type="Gene3D" id="1.10.357.10">
    <property type="entry name" value="Tetracycline Repressor, domain 2"/>
    <property type="match status" value="1"/>
</dbReference>
<dbReference type="GO" id="GO:0003677">
    <property type="term" value="F:DNA binding"/>
    <property type="evidence" value="ECO:0007669"/>
    <property type="project" value="UniProtKB-UniRule"/>
</dbReference>
<name>A0A415J795_BACLI</name>
<keyword evidence="1" id="KW-0678">Repressor</keyword>
<dbReference type="SUPFAM" id="SSF46689">
    <property type="entry name" value="Homeodomain-like"/>
    <property type="match status" value="1"/>
</dbReference>
<comment type="caution">
    <text evidence="6">The sequence shown here is derived from an EMBL/GenBank/DDBJ whole genome shotgun (WGS) entry which is preliminary data.</text>
</comment>